<dbReference type="EMBL" id="JQDR03004507">
    <property type="protein sequence ID" value="KAA0201991.1"/>
    <property type="molecule type" value="Genomic_DNA"/>
</dbReference>
<dbReference type="SUPFAM" id="SSF54928">
    <property type="entry name" value="RNA-binding domain, RBD"/>
    <property type="match status" value="1"/>
</dbReference>
<gene>
    <name evidence="4" type="ORF">HAZT_HAZT010424</name>
</gene>
<dbReference type="InterPro" id="IPR035979">
    <property type="entry name" value="RBD_domain_sf"/>
</dbReference>
<accession>A0A6A0H9U9</accession>
<reference evidence="4" key="2">
    <citation type="journal article" date="2018" name="Environ. Sci. Technol.">
        <title>The Toxicogenome of Hyalella azteca: A Model for Sediment Ecotoxicology and Evolutionary Toxicology.</title>
        <authorList>
            <person name="Poynton H.C."/>
            <person name="Hasenbein S."/>
            <person name="Benoit J.B."/>
            <person name="Sepulveda M.S."/>
            <person name="Poelchau M.F."/>
            <person name="Hughes D.S.T."/>
            <person name="Murali S.C."/>
            <person name="Chen S."/>
            <person name="Glastad K.M."/>
            <person name="Goodisman M.A.D."/>
            <person name="Werren J.H."/>
            <person name="Vineis J.H."/>
            <person name="Bowen J.L."/>
            <person name="Friedrich M."/>
            <person name="Jones J."/>
            <person name="Robertson H.M."/>
            <person name="Feyereisen R."/>
            <person name="Mechler-Hickson A."/>
            <person name="Mathers N."/>
            <person name="Lee C.E."/>
            <person name="Colbourne J.K."/>
            <person name="Biales A."/>
            <person name="Johnston J.S."/>
            <person name="Wellborn G.A."/>
            <person name="Rosendale A.J."/>
            <person name="Cridge A.G."/>
            <person name="Munoz-Torres M.C."/>
            <person name="Bain P.A."/>
            <person name="Manny A.R."/>
            <person name="Major K.M."/>
            <person name="Lambert F.N."/>
            <person name="Vulpe C.D."/>
            <person name="Tuck P."/>
            <person name="Blalock B.J."/>
            <person name="Lin Y.Y."/>
            <person name="Smith M.E."/>
            <person name="Ochoa-Acuna H."/>
            <person name="Chen M.M."/>
            <person name="Childers C.P."/>
            <person name="Qu J."/>
            <person name="Dugan S."/>
            <person name="Lee S.L."/>
            <person name="Chao H."/>
            <person name="Dinh H."/>
            <person name="Han Y."/>
            <person name="Doddapaneni H."/>
            <person name="Worley K.C."/>
            <person name="Muzny D.M."/>
            <person name="Gibbs R.A."/>
            <person name="Richards S."/>
        </authorList>
    </citation>
    <scope>NUCLEOTIDE SEQUENCE</scope>
    <source>
        <strain evidence="4">HAZT.00-mixed</strain>
        <tissue evidence="4">Whole organism</tissue>
    </source>
</reference>
<feature type="domain" description="RRM" evidence="3">
    <location>
        <begin position="16"/>
        <end position="58"/>
    </location>
</feature>
<dbReference type="InterPro" id="IPR000504">
    <property type="entry name" value="RRM_dom"/>
</dbReference>
<dbReference type="PROSITE" id="PS50102">
    <property type="entry name" value="RRM"/>
    <property type="match status" value="1"/>
</dbReference>
<dbReference type="Gene3D" id="3.30.70.330">
    <property type="match status" value="1"/>
</dbReference>
<evidence type="ECO:0000259" key="3">
    <source>
        <dbReference type="PROSITE" id="PS50102"/>
    </source>
</evidence>
<dbReference type="InterPro" id="IPR012677">
    <property type="entry name" value="Nucleotide-bd_a/b_plait_sf"/>
</dbReference>
<dbReference type="GO" id="GO:0003723">
    <property type="term" value="F:RNA binding"/>
    <property type="evidence" value="ECO:0007669"/>
    <property type="project" value="UniProtKB-UniRule"/>
</dbReference>
<reference evidence="4" key="3">
    <citation type="submission" date="2019-06" db="EMBL/GenBank/DDBJ databases">
        <authorList>
            <person name="Poynton C."/>
            <person name="Hasenbein S."/>
            <person name="Benoit J.B."/>
            <person name="Sepulveda M.S."/>
            <person name="Poelchau M.F."/>
            <person name="Murali S.C."/>
            <person name="Chen S."/>
            <person name="Glastad K.M."/>
            <person name="Werren J.H."/>
            <person name="Vineis J.H."/>
            <person name="Bowen J.L."/>
            <person name="Friedrich M."/>
            <person name="Jones J."/>
            <person name="Robertson H.M."/>
            <person name="Feyereisen R."/>
            <person name="Mechler-Hickson A."/>
            <person name="Mathers N."/>
            <person name="Lee C.E."/>
            <person name="Colbourne J.K."/>
            <person name="Biales A."/>
            <person name="Johnston J.S."/>
            <person name="Wellborn G.A."/>
            <person name="Rosendale A.J."/>
            <person name="Cridge A.G."/>
            <person name="Munoz-Torres M.C."/>
            <person name="Bain P.A."/>
            <person name="Manny A.R."/>
            <person name="Major K.M."/>
            <person name="Lambert F.N."/>
            <person name="Vulpe C.D."/>
            <person name="Tuck P."/>
            <person name="Blalock B.J."/>
            <person name="Lin Y.-Y."/>
            <person name="Smith M.E."/>
            <person name="Ochoa-Acuna H."/>
            <person name="Chen M.-J.M."/>
            <person name="Childers C.P."/>
            <person name="Qu J."/>
            <person name="Dugan S."/>
            <person name="Lee S.L."/>
            <person name="Chao H."/>
            <person name="Dinh H."/>
            <person name="Han Y."/>
            <person name="Doddapaneni H."/>
            <person name="Worley K.C."/>
            <person name="Muzny D.M."/>
            <person name="Gibbs R.A."/>
            <person name="Richards S."/>
        </authorList>
    </citation>
    <scope>NUCLEOTIDE SEQUENCE</scope>
    <source>
        <strain evidence="4">HAZT.00-mixed</strain>
        <tissue evidence="4">Whole organism</tissue>
    </source>
</reference>
<dbReference type="Proteomes" id="UP000711488">
    <property type="component" value="Unassembled WGS sequence"/>
</dbReference>
<dbReference type="AlphaFoldDB" id="A0A6A0H9U9"/>
<evidence type="ECO:0000256" key="1">
    <source>
        <dbReference type="ARBA" id="ARBA00022884"/>
    </source>
</evidence>
<evidence type="ECO:0000313" key="4">
    <source>
        <dbReference type="EMBL" id="KAA0201991.1"/>
    </source>
</evidence>
<comment type="caution">
    <text evidence="4">The sequence shown here is derived from an EMBL/GenBank/DDBJ whole genome shotgun (WGS) entry which is preliminary data.</text>
</comment>
<evidence type="ECO:0000256" key="2">
    <source>
        <dbReference type="PROSITE-ProRule" id="PRU00176"/>
    </source>
</evidence>
<protein>
    <recommendedName>
        <fullName evidence="3">RRM domain-containing protein</fullName>
    </recommendedName>
</protein>
<reference evidence="4" key="1">
    <citation type="submission" date="2014-08" db="EMBL/GenBank/DDBJ databases">
        <authorList>
            <person name="Murali S."/>
            <person name="Richards S."/>
            <person name="Bandaranaike D."/>
            <person name="Bellair M."/>
            <person name="Blankenburg K."/>
            <person name="Chao H."/>
            <person name="Dinh H."/>
            <person name="Doddapaneni H."/>
            <person name="Dugan-Rocha S."/>
            <person name="Elkadiri S."/>
            <person name="Gnanaolivu R."/>
            <person name="Hughes D."/>
            <person name="Lee S."/>
            <person name="Li M."/>
            <person name="Ming W."/>
            <person name="Munidasa M."/>
            <person name="Muniz J."/>
            <person name="Nguyen L."/>
            <person name="Osuji N."/>
            <person name="Pu L.-L."/>
            <person name="Puazo M."/>
            <person name="Skinner E."/>
            <person name="Qu C."/>
            <person name="Quiroz J."/>
            <person name="Raj R."/>
            <person name="Weissenberger G."/>
            <person name="Xin Y."/>
            <person name="Zou X."/>
            <person name="Han Y."/>
            <person name="Worley K."/>
            <person name="Muzny D."/>
            <person name="Gibbs R."/>
        </authorList>
    </citation>
    <scope>NUCLEOTIDE SEQUENCE</scope>
    <source>
        <strain evidence="4">HAZT.00-mixed</strain>
        <tissue evidence="4">Whole organism</tissue>
    </source>
</reference>
<dbReference type="Pfam" id="PF00076">
    <property type="entry name" value="RRM_1"/>
    <property type="match status" value="1"/>
</dbReference>
<keyword evidence="1 2" id="KW-0694">RNA-binding</keyword>
<organism evidence="4">
    <name type="scientific">Hyalella azteca</name>
    <name type="common">Amphipod</name>
    <dbReference type="NCBI Taxonomy" id="294128"/>
    <lineage>
        <taxon>Eukaryota</taxon>
        <taxon>Metazoa</taxon>
        <taxon>Ecdysozoa</taxon>
        <taxon>Arthropoda</taxon>
        <taxon>Crustacea</taxon>
        <taxon>Multicrustacea</taxon>
        <taxon>Malacostraca</taxon>
        <taxon>Eumalacostraca</taxon>
        <taxon>Peracarida</taxon>
        <taxon>Amphipoda</taxon>
        <taxon>Senticaudata</taxon>
        <taxon>Talitrida</taxon>
        <taxon>Talitroidea</taxon>
        <taxon>Hyalellidae</taxon>
        <taxon>Hyalella</taxon>
    </lineage>
</organism>
<proteinExistence type="predicted"/>
<sequence length="154" mass="17053">MAQQPTSPPHKDADAVKLFIGQIPRHLEEKDLRPMLEEFGKIYEFTVLKDKLTGMHKGALIAASPALLDDGAHVVGAHVAGAHVAGAHVAGAHVARAHFAIAYAGLDNIRAVAIEDATDTQASFIEFCWRRHTIYLRVMLYQRKFLTDVVCWER</sequence>
<name>A0A6A0H9U9_HYAAZ</name>